<evidence type="ECO:0000313" key="2">
    <source>
        <dbReference type="EMBL" id="KAI2644691.1"/>
    </source>
</evidence>
<name>A0ABQ8L1S4_LABRO</name>
<proteinExistence type="predicted"/>
<keyword evidence="3" id="KW-1185">Reference proteome</keyword>
<dbReference type="Proteomes" id="UP000830375">
    <property type="component" value="Unassembled WGS sequence"/>
</dbReference>
<feature type="compositionally biased region" description="Gly residues" evidence="1">
    <location>
        <begin position="143"/>
        <end position="154"/>
    </location>
</feature>
<accession>A0ABQ8L1S4</accession>
<evidence type="ECO:0000256" key="1">
    <source>
        <dbReference type="SAM" id="MobiDB-lite"/>
    </source>
</evidence>
<feature type="region of interest" description="Disordered" evidence="1">
    <location>
        <begin position="125"/>
        <end position="178"/>
    </location>
</feature>
<organism evidence="2 3">
    <name type="scientific">Labeo rohita</name>
    <name type="common">Indian major carp</name>
    <name type="synonym">Cyprinus rohita</name>
    <dbReference type="NCBI Taxonomy" id="84645"/>
    <lineage>
        <taxon>Eukaryota</taxon>
        <taxon>Metazoa</taxon>
        <taxon>Chordata</taxon>
        <taxon>Craniata</taxon>
        <taxon>Vertebrata</taxon>
        <taxon>Euteleostomi</taxon>
        <taxon>Actinopterygii</taxon>
        <taxon>Neopterygii</taxon>
        <taxon>Teleostei</taxon>
        <taxon>Ostariophysi</taxon>
        <taxon>Cypriniformes</taxon>
        <taxon>Cyprinidae</taxon>
        <taxon>Labeoninae</taxon>
        <taxon>Labeonini</taxon>
        <taxon>Labeo</taxon>
    </lineage>
</organism>
<protein>
    <submittedName>
        <fullName evidence="2">Uncharacterized protein</fullName>
    </submittedName>
</protein>
<dbReference type="EMBL" id="JACTAM010002463">
    <property type="protein sequence ID" value="KAI2644691.1"/>
    <property type="molecule type" value="Genomic_DNA"/>
</dbReference>
<evidence type="ECO:0000313" key="3">
    <source>
        <dbReference type="Proteomes" id="UP000830375"/>
    </source>
</evidence>
<feature type="region of interest" description="Disordered" evidence="1">
    <location>
        <begin position="50"/>
        <end position="112"/>
    </location>
</feature>
<feature type="compositionally biased region" description="Basic and acidic residues" evidence="1">
    <location>
        <begin position="58"/>
        <end position="105"/>
    </location>
</feature>
<comment type="caution">
    <text evidence="2">The sequence shown here is derived from an EMBL/GenBank/DDBJ whole genome shotgun (WGS) entry which is preliminary data.</text>
</comment>
<gene>
    <name evidence="2" type="ORF">H4Q32_027011</name>
</gene>
<sequence length="221" mass="23481">MWRRKQRTAHINVNKAASLDFIVYLGCLHLVTGRRHAVRSKIYMSLRGRAQCDTQGDPPKDDLIPAPQEDDKQGGDDGGRSQGGDRRVQGRSDGGRCQGEDRRDLEQEEPGGTQAAAMMVAHGGAYRGRSHGGGRADDSRGSTAGGRAGGGGARGGDREPTSQGEAEDLEGQGRAGGFWAPLSTVRCDLQDTSTHSMKAVRLSRGPSPDNCARVVVFSPAK</sequence>
<reference evidence="2 3" key="1">
    <citation type="submission" date="2022-01" db="EMBL/GenBank/DDBJ databases">
        <title>A high-quality chromosome-level genome assembly of rohu carp, Labeo rohita.</title>
        <authorList>
            <person name="Arick M.A. II"/>
            <person name="Hsu C.-Y."/>
            <person name="Magbanua Z."/>
            <person name="Pechanova O."/>
            <person name="Grover C."/>
            <person name="Miller E."/>
            <person name="Thrash A."/>
            <person name="Ezzel L."/>
            <person name="Alam S."/>
            <person name="Benzie J."/>
            <person name="Hamilton M."/>
            <person name="Karsi A."/>
            <person name="Lawrence M.L."/>
            <person name="Peterson D.G."/>
        </authorList>
    </citation>
    <scope>NUCLEOTIDE SEQUENCE [LARGE SCALE GENOMIC DNA]</scope>
    <source>
        <strain evidence="3">BAU-BD-2019</strain>
        <tissue evidence="2">Blood</tissue>
    </source>
</reference>